<comment type="caution">
    <text evidence="2">The sequence shown here is derived from an EMBL/GenBank/DDBJ whole genome shotgun (WGS) entry which is preliminary data.</text>
</comment>
<dbReference type="RefSeq" id="WP_104207999.1">
    <property type="nucleotide sequence ID" value="NZ_PHNF01000001.1"/>
</dbReference>
<dbReference type="GO" id="GO:0016740">
    <property type="term" value="F:transferase activity"/>
    <property type="evidence" value="ECO:0007669"/>
    <property type="project" value="UniProtKB-KW"/>
</dbReference>
<dbReference type="NCBIfam" id="TIGR03725">
    <property type="entry name" value="T6A_YeaZ"/>
    <property type="match status" value="1"/>
</dbReference>
<gene>
    <name evidence="2" type="primary">tsaB</name>
    <name evidence="2" type="ORF">MCORR_v1c04780</name>
</gene>
<organism evidence="2 3">
    <name type="scientific">Mesoplasma corruscae</name>
    <dbReference type="NCBI Taxonomy" id="216874"/>
    <lineage>
        <taxon>Bacteria</taxon>
        <taxon>Bacillati</taxon>
        <taxon>Mycoplasmatota</taxon>
        <taxon>Mollicutes</taxon>
        <taxon>Entomoplasmatales</taxon>
        <taxon>Entomoplasmataceae</taxon>
        <taxon>Mesoplasma</taxon>
    </lineage>
</organism>
<dbReference type="Gene3D" id="3.30.420.40">
    <property type="match status" value="1"/>
</dbReference>
<dbReference type="InterPro" id="IPR022496">
    <property type="entry name" value="T6A_TsaB"/>
</dbReference>
<reference evidence="2 3" key="1">
    <citation type="submission" date="2017-11" db="EMBL/GenBank/DDBJ databases">
        <title>Genome sequence of Mesoplasma corruscae ELCA-2 (ATCC 49579).</title>
        <authorList>
            <person name="Lo W.-S."/>
            <person name="Kuo C.-H."/>
        </authorList>
    </citation>
    <scope>NUCLEOTIDE SEQUENCE [LARGE SCALE GENOMIC DNA]</scope>
    <source>
        <strain evidence="2 3">ELCA-2</strain>
    </source>
</reference>
<proteinExistence type="predicted"/>
<dbReference type="Gene3D" id="3.30.420.200">
    <property type="match status" value="1"/>
</dbReference>
<dbReference type="Pfam" id="PF00814">
    <property type="entry name" value="TsaD"/>
    <property type="match status" value="1"/>
</dbReference>
<evidence type="ECO:0000259" key="1">
    <source>
        <dbReference type="Pfam" id="PF00814"/>
    </source>
</evidence>
<dbReference type="InterPro" id="IPR000905">
    <property type="entry name" value="Gcp-like_dom"/>
</dbReference>
<dbReference type="InterPro" id="IPR043129">
    <property type="entry name" value="ATPase_NBD"/>
</dbReference>
<name>A0A2S5RHU7_9MOLU</name>
<keyword evidence="2" id="KW-0808">Transferase</keyword>
<dbReference type="SUPFAM" id="SSF53067">
    <property type="entry name" value="Actin-like ATPase domain"/>
    <property type="match status" value="2"/>
</dbReference>
<dbReference type="GO" id="GO:0002949">
    <property type="term" value="P:tRNA threonylcarbamoyladenosine modification"/>
    <property type="evidence" value="ECO:0007669"/>
    <property type="project" value="InterPro"/>
</dbReference>
<dbReference type="AlphaFoldDB" id="A0A2S5RHU7"/>
<dbReference type="OrthoDB" id="9784166at2"/>
<protein>
    <submittedName>
        <fullName evidence="2">tRNA N6-adenosine(37)-N6-threonylcarbamoyltransferase complex dimerization subunit TsaB</fullName>
    </submittedName>
</protein>
<dbReference type="EMBL" id="PHNF01000001">
    <property type="protein sequence ID" value="PPE06847.1"/>
    <property type="molecule type" value="Genomic_DNA"/>
</dbReference>
<feature type="domain" description="Gcp-like" evidence="1">
    <location>
        <begin position="33"/>
        <end position="125"/>
    </location>
</feature>
<keyword evidence="3" id="KW-1185">Reference proteome</keyword>
<sequence>MKLFIDTTNWQLCLILINEQNQIVEEFIQKDTKKVSDITMSNIVKLLKNHNLILKDIKDFYVTKGPGSYTGVRVGLSIVKTLKTLNNEINVFLIDSLALQGVGKKCISLLDARSDKYYCGVYDNNKVINEPYLIEQKDLKELQKKFLEYTIIKDYDGVDFKINVLKALKQFQKVQTTSEISPIYIKSFI</sequence>
<dbReference type="Proteomes" id="UP000239785">
    <property type="component" value="Unassembled WGS sequence"/>
</dbReference>
<evidence type="ECO:0000313" key="3">
    <source>
        <dbReference type="Proteomes" id="UP000239785"/>
    </source>
</evidence>
<accession>A0A2S5RHU7</accession>
<evidence type="ECO:0000313" key="2">
    <source>
        <dbReference type="EMBL" id="PPE06847.1"/>
    </source>
</evidence>